<reference evidence="2 3" key="1">
    <citation type="journal article" date="2018" name="Aquat. Microb. Ecol.">
        <title>Gammaproteobacterial methanotrophs dominate.</title>
        <authorList>
            <person name="Rissanen A.J."/>
            <person name="Saarenheimo J."/>
            <person name="Tiirola M."/>
            <person name="Peura S."/>
            <person name="Aalto S.L."/>
            <person name="Karvinen A."/>
            <person name="Nykanen H."/>
        </authorList>
    </citation>
    <scope>NUCLEOTIDE SEQUENCE [LARGE SCALE GENOMIC DNA]</scope>
    <source>
        <strain evidence="2">AMbin10</strain>
    </source>
</reference>
<name>A0A2W4QWC8_9GAMM</name>
<comment type="caution">
    <text evidence="2">The sequence shown here is derived from an EMBL/GenBank/DDBJ whole genome shotgun (WGS) entry which is preliminary data.</text>
</comment>
<evidence type="ECO:0000256" key="1">
    <source>
        <dbReference type="SAM" id="MobiDB-lite"/>
    </source>
</evidence>
<protein>
    <submittedName>
        <fullName evidence="2">Uncharacterized protein</fullName>
    </submittedName>
</protein>
<gene>
    <name evidence="2" type="ORF">DM484_18915</name>
</gene>
<feature type="region of interest" description="Disordered" evidence="1">
    <location>
        <begin position="119"/>
        <end position="138"/>
    </location>
</feature>
<sequence>MARMKQSLPANAPEAINKILEPTAKPIETQPLSSGANEMSQKNDSLATNGKPNANTADAAKASNGKPSTQAKGKASIKPEVAELVDELRDTVKRLDPRKHTPNSLRRALATVSGILEDIKLQDGEEKGDRNGDGLETK</sequence>
<dbReference type="AlphaFoldDB" id="A0A2W4QWC8"/>
<dbReference type="Proteomes" id="UP000249396">
    <property type="component" value="Unassembled WGS sequence"/>
</dbReference>
<dbReference type="EMBL" id="QJPH01000387">
    <property type="protein sequence ID" value="PZN75366.1"/>
    <property type="molecule type" value="Genomic_DNA"/>
</dbReference>
<feature type="compositionally biased region" description="Polar residues" evidence="1">
    <location>
        <begin position="30"/>
        <end position="56"/>
    </location>
</feature>
<feature type="region of interest" description="Disordered" evidence="1">
    <location>
        <begin position="1"/>
        <end position="78"/>
    </location>
</feature>
<accession>A0A2W4QWC8</accession>
<organism evidence="2 3">
    <name type="scientific">Candidatus Methylumidiphilus alinenensis</name>
    <dbReference type="NCBI Taxonomy" id="2202197"/>
    <lineage>
        <taxon>Bacteria</taxon>
        <taxon>Pseudomonadati</taxon>
        <taxon>Pseudomonadota</taxon>
        <taxon>Gammaproteobacteria</taxon>
        <taxon>Methylococcales</taxon>
        <taxon>Candidatus Methylumidiphilus</taxon>
    </lineage>
</organism>
<proteinExistence type="predicted"/>
<evidence type="ECO:0000313" key="2">
    <source>
        <dbReference type="EMBL" id="PZN75366.1"/>
    </source>
</evidence>
<evidence type="ECO:0000313" key="3">
    <source>
        <dbReference type="Proteomes" id="UP000249396"/>
    </source>
</evidence>